<dbReference type="InterPro" id="IPR025459">
    <property type="entry name" value="DUF4279"/>
</dbReference>
<dbReference type="Proteomes" id="UP001566204">
    <property type="component" value="Unassembled WGS sequence"/>
</dbReference>
<evidence type="ECO:0000313" key="2">
    <source>
        <dbReference type="Proteomes" id="UP001566204"/>
    </source>
</evidence>
<protein>
    <submittedName>
        <fullName evidence="1">DUF4279 domain-containing protein</fullName>
    </submittedName>
</protein>
<comment type="caution">
    <text evidence="1">The sequence shown here is derived from an EMBL/GenBank/DDBJ whole genome shotgun (WGS) entry which is preliminary data.</text>
</comment>
<dbReference type="GeneID" id="78463538"/>
<dbReference type="EMBL" id="JBEOQB010000006">
    <property type="protein sequence ID" value="MEZ0453791.1"/>
    <property type="molecule type" value="Genomic_DNA"/>
</dbReference>
<organism evidence="1 2">
    <name type="scientific">Sphingobacterium thalpophilum</name>
    <dbReference type="NCBI Taxonomy" id="259"/>
    <lineage>
        <taxon>Bacteria</taxon>
        <taxon>Pseudomonadati</taxon>
        <taxon>Bacteroidota</taxon>
        <taxon>Sphingobacteriia</taxon>
        <taxon>Sphingobacteriales</taxon>
        <taxon>Sphingobacteriaceae</taxon>
        <taxon>Sphingobacterium</taxon>
    </lineage>
</organism>
<gene>
    <name evidence="1" type="ORF">ABTW24_19525</name>
</gene>
<sequence length="141" mass="16506">MAFDKELNLSFAIWDFENNTHDVITNDLGLSPSKIFVKGERISPKISKIRKRNAWIYGPSYGNTEDFETQLNKLLDVLEPRIPILKEYSKKYPCDFSLAYFCSALGYKPPLIHLGKRYHDFIREVDAEFDLDLYYSPLDEE</sequence>
<reference evidence="1 2" key="1">
    <citation type="submission" date="2024-06" db="EMBL/GenBank/DDBJ databases">
        <title>Soil Sphingobacterium thalpophilum.</title>
        <authorList>
            <person name="Yang J."/>
            <person name="Li J."/>
        </authorList>
    </citation>
    <scope>NUCLEOTIDE SEQUENCE [LARGE SCALE GENOMIC DNA]</scope>
    <source>
        <strain evidence="1 2">22g91tb</strain>
    </source>
</reference>
<name>A0ABV4HGX8_9SPHI</name>
<proteinExistence type="predicted"/>
<keyword evidence="2" id="KW-1185">Reference proteome</keyword>
<dbReference type="RefSeq" id="WP_028072186.1">
    <property type="nucleotide sequence ID" value="NZ_CP162525.1"/>
</dbReference>
<accession>A0ABV4HGX8</accession>
<evidence type="ECO:0000313" key="1">
    <source>
        <dbReference type="EMBL" id="MEZ0453791.1"/>
    </source>
</evidence>
<dbReference type="Pfam" id="PF14106">
    <property type="entry name" value="DUF4279"/>
    <property type="match status" value="1"/>
</dbReference>